<evidence type="ECO:0000313" key="2">
    <source>
        <dbReference type="Proteomes" id="UP000179920"/>
    </source>
</evidence>
<evidence type="ECO:0000313" key="1">
    <source>
        <dbReference type="EMBL" id="SAM83650.1"/>
    </source>
</evidence>
<proteinExistence type="predicted"/>
<gene>
    <name evidence="1" type="ORF">UBRO_20094</name>
</gene>
<protein>
    <submittedName>
        <fullName evidence="1">Uncharacterized protein</fullName>
    </submittedName>
</protein>
<name>A0A1K0HGC7_9BASI</name>
<dbReference type="OrthoDB" id="413361at2759"/>
<accession>A0A1K0HGC7</accession>
<dbReference type="AlphaFoldDB" id="A0A1K0HGC7"/>
<organism evidence="1 2">
    <name type="scientific">Ustilago bromivora</name>
    <dbReference type="NCBI Taxonomy" id="307758"/>
    <lineage>
        <taxon>Eukaryota</taxon>
        <taxon>Fungi</taxon>
        <taxon>Dikarya</taxon>
        <taxon>Basidiomycota</taxon>
        <taxon>Ustilaginomycotina</taxon>
        <taxon>Ustilaginomycetes</taxon>
        <taxon>Ustilaginales</taxon>
        <taxon>Ustilaginaceae</taxon>
        <taxon>Ustilago</taxon>
    </lineage>
</organism>
<dbReference type="EMBL" id="LT558127">
    <property type="protein sequence ID" value="SAM83650.1"/>
    <property type="molecule type" value="Genomic_DNA"/>
</dbReference>
<dbReference type="Proteomes" id="UP000179920">
    <property type="component" value="Chromosome XI"/>
</dbReference>
<sequence>MHLQSMLSKPYRRLHAACCLTPTSKKDGGHTQSHRRLMSTIASLEQHKVARHHLRSFNAEISSLHHVRCFGCTAYVILHGNTRTTWLRDNPVVSKHLRPQALRGTYLGYSNVTHAIKGHCVWLLALDRIVVVKNLRR</sequence>
<reference evidence="2" key="1">
    <citation type="submission" date="2016-04" db="EMBL/GenBank/DDBJ databases">
        <authorList>
            <person name="Guldener U."/>
            <person name="Guldener U."/>
        </authorList>
    </citation>
    <scope>NUCLEOTIDE SEQUENCE [LARGE SCALE GENOMIC DNA]</scope>
    <source>
        <strain evidence="2">UB2112</strain>
    </source>
</reference>